<dbReference type="Gene3D" id="3.90.550.10">
    <property type="entry name" value="Spore Coat Polysaccharide Biosynthesis Protein SpsA, Chain A"/>
    <property type="match status" value="1"/>
</dbReference>
<keyword evidence="6" id="KW-1185">Reference proteome</keyword>
<protein>
    <submittedName>
        <fullName evidence="5">Polypeptide N-acetylgalactosaminyltransferase 11</fullName>
    </submittedName>
</protein>
<evidence type="ECO:0000313" key="6">
    <source>
        <dbReference type="Proteomes" id="UP000886998"/>
    </source>
</evidence>
<sequence length="791" mass="91547">MEIMDGIDDENTFLLDDELHSDTDTDISSNYLDYFSDDSCSELSSDDDLSSARIFTEVDVKNPPVLCPGFKFSGIPSVHVQFDDTSDVLQFYETLIDFSLMSKIVEETNKYAKQCIQSSVARQFSKSKFWVETTVEELHVFFTLNILQGIVKKPGIDHYWSKRYSTNTPFFSKIMSHRRFCLLQRYLHFSDNAAFDPQNHKCPRLVKVWPVLKHLNEKFCETVTPERDVKIDESLMLFKGRLGWKQFIPLKRARFGVKCFMLCESISGYVWSIIIYTGKDTILKREYSKLCFSSQIVLTMMEPLLHKGYCLTIDNYYSSPELADKLVSCRTDVYGTLNLKRKEVPKEMQKKKLKKGEIIAFQRGKVTVMKWIDKKKVSLLSTIHNTEMEQIQVHSEMKEKPKIVMDYNNTMGGVLVFLDSHCEVNEVWLEPLLQRIQQNHTTVVCPIIDIINADTFEYVSSPIVRGGFNWGLHFKWDSVHPNQLRSKEDFIKPIESPTMAGGLFAINKHYFHKLGEYDQGMDIWGGENLEISFRIWMCGGRLEIIPCSRVGHVFRRRRPYGSPEGEDTLTYNSLRVAHVWMDEYIENFFKVRPDAREKKYGDVSSRIELRKKLKCKSFDWYMTNIYPELGPPQIKTNLSAKKASLAKFKKSIKEWKYATAEILFRYQIQLTGTDLCIESEDDVTTKGSLLILQKCASIKRQLWYETAKHDVRLAQLLCLDAGEQFPRLSKCHEMGGSQDWRHAESVNSPIYNTAAGLCLGCHRAAAGEYILLSICSQSESRKWNLLFHPLP</sequence>
<dbReference type="SUPFAM" id="SSF53448">
    <property type="entry name" value="Nucleotide-diphospho-sugar transferases"/>
    <property type="match status" value="1"/>
</dbReference>
<dbReference type="InterPro" id="IPR035992">
    <property type="entry name" value="Ricin_B-like_lectins"/>
</dbReference>
<dbReference type="InterPro" id="IPR027791">
    <property type="entry name" value="Galactosyl_T_C"/>
</dbReference>
<dbReference type="Proteomes" id="UP000886998">
    <property type="component" value="Unassembled WGS sequence"/>
</dbReference>
<dbReference type="CDD" id="cd23440">
    <property type="entry name" value="beta-trefoil_Ricin_GALNT11"/>
    <property type="match status" value="1"/>
</dbReference>
<dbReference type="AlphaFoldDB" id="A0A8X6X6F7"/>
<keyword evidence="1" id="KW-0808">Transferase</keyword>
<dbReference type="Pfam" id="PF02709">
    <property type="entry name" value="Glyco_transf_7C"/>
    <property type="match status" value="1"/>
</dbReference>
<proteinExistence type="predicted"/>
<evidence type="ECO:0000256" key="2">
    <source>
        <dbReference type="ARBA" id="ARBA00022734"/>
    </source>
</evidence>
<keyword evidence="3" id="KW-1015">Disulfide bond</keyword>
<feature type="domain" description="Ricin B lectin" evidence="4">
    <location>
        <begin position="665"/>
        <end position="786"/>
    </location>
</feature>
<evidence type="ECO:0000256" key="3">
    <source>
        <dbReference type="ARBA" id="ARBA00023157"/>
    </source>
</evidence>
<dbReference type="Pfam" id="PF00652">
    <property type="entry name" value="Ricin_B_lectin"/>
    <property type="match status" value="1"/>
</dbReference>
<dbReference type="OrthoDB" id="5988548at2759"/>
<dbReference type="PANTHER" id="PTHR11675:SF63">
    <property type="entry name" value="POLYPEPTIDE N-ACETYLGALACTOSAMINYLTRANSFERASE"/>
    <property type="match status" value="1"/>
</dbReference>
<organism evidence="5 6">
    <name type="scientific">Trichonephila inaurata madagascariensis</name>
    <dbReference type="NCBI Taxonomy" id="2747483"/>
    <lineage>
        <taxon>Eukaryota</taxon>
        <taxon>Metazoa</taxon>
        <taxon>Ecdysozoa</taxon>
        <taxon>Arthropoda</taxon>
        <taxon>Chelicerata</taxon>
        <taxon>Arachnida</taxon>
        <taxon>Araneae</taxon>
        <taxon>Araneomorphae</taxon>
        <taxon>Entelegynae</taxon>
        <taxon>Araneoidea</taxon>
        <taxon>Nephilidae</taxon>
        <taxon>Trichonephila</taxon>
        <taxon>Trichonephila inaurata</taxon>
    </lineage>
</organism>
<dbReference type="PROSITE" id="PS50231">
    <property type="entry name" value="RICIN_B_LECTIN"/>
    <property type="match status" value="1"/>
</dbReference>
<dbReference type="GO" id="GO:0000139">
    <property type="term" value="C:Golgi membrane"/>
    <property type="evidence" value="ECO:0007669"/>
    <property type="project" value="UniProtKB-SubCell"/>
</dbReference>
<dbReference type="GO" id="GO:0006493">
    <property type="term" value="P:protein O-linked glycosylation"/>
    <property type="evidence" value="ECO:0007669"/>
    <property type="project" value="TreeGrafter"/>
</dbReference>
<dbReference type="GO" id="GO:0004653">
    <property type="term" value="F:polypeptide N-acetylgalactosaminyltransferase activity"/>
    <property type="evidence" value="ECO:0007669"/>
    <property type="project" value="TreeGrafter"/>
</dbReference>
<dbReference type="InterPro" id="IPR029044">
    <property type="entry name" value="Nucleotide-diphossugar_trans"/>
</dbReference>
<dbReference type="SMART" id="SM00458">
    <property type="entry name" value="RICIN"/>
    <property type="match status" value="1"/>
</dbReference>
<dbReference type="CDD" id="cd02510">
    <property type="entry name" value="pp-GalNAc-T"/>
    <property type="match status" value="1"/>
</dbReference>
<dbReference type="Gene3D" id="2.80.10.50">
    <property type="match status" value="1"/>
</dbReference>
<dbReference type="InterPro" id="IPR029526">
    <property type="entry name" value="PGBD"/>
</dbReference>
<dbReference type="GO" id="GO:0005112">
    <property type="term" value="F:Notch binding"/>
    <property type="evidence" value="ECO:0007669"/>
    <property type="project" value="TreeGrafter"/>
</dbReference>
<dbReference type="GO" id="GO:0008593">
    <property type="term" value="P:regulation of Notch signaling pathway"/>
    <property type="evidence" value="ECO:0007669"/>
    <property type="project" value="TreeGrafter"/>
</dbReference>
<reference evidence="5" key="1">
    <citation type="submission" date="2020-08" db="EMBL/GenBank/DDBJ databases">
        <title>Multicomponent nature underlies the extraordinary mechanical properties of spider dragline silk.</title>
        <authorList>
            <person name="Kono N."/>
            <person name="Nakamura H."/>
            <person name="Mori M."/>
            <person name="Yoshida Y."/>
            <person name="Ohtoshi R."/>
            <person name="Malay A.D."/>
            <person name="Moran D.A.P."/>
            <person name="Tomita M."/>
            <person name="Numata K."/>
            <person name="Arakawa K."/>
        </authorList>
    </citation>
    <scope>NUCLEOTIDE SEQUENCE</scope>
</reference>
<keyword evidence="2" id="KW-0430">Lectin</keyword>
<dbReference type="GO" id="GO:0030246">
    <property type="term" value="F:carbohydrate binding"/>
    <property type="evidence" value="ECO:0007669"/>
    <property type="project" value="UniProtKB-KW"/>
</dbReference>
<evidence type="ECO:0000259" key="4">
    <source>
        <dbReference type="SMART" id="SM00458"/>
    </source>
</evidence>
<dbReference type="Pfam" id="PF13843">
    <property type="entry name" value="DDE_Tnp_1_7"/>
    <property type="match status" value="1"/>
</dbReference>
<accession>A0A8X6X6F7</accession>
<evidence type="ECO:0000256" key="1">
    <source>
        <dbReference type="ARBA" id="ARBA00022679"/>
    </source>
</evidence>
<dbReference type="EMBL" id="BMAV01006101">
    <property type="protein sequence ID" value="GFY47780.1"/>
    <property type="molecule type" value="Genomic_DNA"/>
</dbReference>
<gene>
    <name evidence="5" type="primary">GALNT11</name>
    <name evidence="5" type="ORF">TNIN_81091</name>
</gene>
<name>A0A8X6X6F7_9ARAC</name>
<evidence type="ECO:0000313" key="5">
    <source>
        <dbReference type="EMBL" id="GFY47780.1"/>
    </source>
</evidence>
<dbReference type="FunFam" id="3.90.550.10:FF:000195">
    <property type="entry name" value="Polypeptide N-acetylgalactosaminyltransferase like 6"/>
    <property type="match status" value="1"/>
</dbReference>
<comment type="caution">
    <text evidence="5">The sequence shown here is derived from an EMBL/GenBank/DDBJ whole genome shotgun (WGS) entry which is preliminary data.</text>
</comment>
<dbReference type="SUPFAM" id="SSF50370">
    <property type="entry name" value="Ricin B-like lectins"/>
    <property type="match status" value="1"/>
</dbReference>
<dbReference type="InterPro" id="IPR000772">
    <property type="entry name" value="Ricin_B_lectin"/>
</dbReference>
<dbReference type="PANTHER" id="PTHR11675">
    <property type="entry name" value="N-ACETYLGALACTOSAMINYLTRANSFERASE"/>
    <property type="match status" value="1"/>
</dbReference>
<dbReference type="InterPro" id="IPR045885">
    <property type="entry name" value="GalNAc-T"/>
</dbReference>